<dbReference type="Proteomes" id="UP000030401">
    <property type="component" value="Unassembled WGS sequence"/>
</dbReference>
<evidence type="ECO:0008006" key="3">
    <source>
        <dbReference type="Google" id="ProtNLM"/>
    </source>
</evidence>
<dbReference type="OrthoDB" id="2747668at2"/>
<dbReference type="SUPFAM" id="SSF53474">
    <property type="entry name" value="alpha/beta-Hydrolases"/>
    <property type="match status" value="1"/>
</dbReference>
<protein>
    <recommendedName>
        <fullName evidence="3">Lipase</fullName>
    </recommendedName>
</protein>
<dbReference type="InterPro" id="IPR029058">
    <property type="entry name" value="AB_hydrolase_fold"/>
</dbReference>
<dbReference type="STRING" id="1385512.N784_15255"/>
<accession>A0A0A5G8U9</accession>
<name>A0A0A5G8U9_9BACI</name>
<evidence type="ECO:0000313" key="1">
    <source>
        <dbReference type="EMBL" id="KGX87603.1"/>
    </source>
</evidence>
<proteinExistence type="predicted"/>
<dbReference type="AlphaFoldDB" id="A0A0A5G8U9"/>
<keyword evidence="2" id="KW-1185">Reference proteome</keyword>
<reference evidence="1 2" key="1">
    <citation type="submission" date="2013-08" db="EMBL/GenBank/DDBJ databases">
        <authorList>
            <person name="Huang J."/>
            <person name="Wang G."/>
        </authorList>
    </citation>
    <scope>NUCLEOTIDE SEQUENCE [LARGE SCALE GENOMIC DNA]</scope>
    <source>
        <strain evidence="1 2">JSM 072002</strain>
    </source>
</reference>
<evidence type="ECO:0000313" key="2">
    <source>
        <dbReference type="Proteomes" id="UP000030401"/>
    </source>
</evidence>
<dbReference type="eggNOG" id="ENOG502ZWUV">
    <property type="taxonomic scope" value="Bacteria"/>
</dbReference>
<gene>
    <name evidence="1" type="ORF">N784_15255</name>
</gene>
<sequence length="163" mass="17734">MDSVSVNDTQVTDSKLVELAGFHAYRDYPDGFEFSVNHVKYEVVDTKYLHPTGLDALTVLNLSTKELTVVYVGTNTEQIEDIVTDVQLLTDLSLPQITAAKQYYEDMNKKYASAGGVSSVTGNSLGGALANAVGVNHPEVKTVTLNPALLPKGEMERLLHYSP</sequence>
<dbReference type="EMBL" id="AVPG01000006">
    <property type="protein sequence ID" value="KGX87603.1"/>
    <property type="molecule type" value="Genomic_DNA"/>
</dbReference>
<dbReference type="RefSeq" id="WP_036833398.1">
    <property type="nucleotide sequence ID" value="NZ_AVPG01000006.1"/>
</dbReference>
<organism evidence="1 2">
    <name type="scientific">Pontibacillus litoralis JSM 072002</name>
    <dbReference type="NCBI Taxonomy" id="1385512"/>
    <lineage>
        <taxon>Bacteria</taxon>
        <taxon>Bacillati</taxon>
        <taxon>Bacillota</taxon>
        <taxon>Bacilli</taxon>
        <taxon>Bacillales</taxon>
        <taxon>Bacillaceae</taxon>
        <taxon>Pontibacillus</taxon>
    </lineage>
</organism>
<comment type="caution">
    <text evidence="1">The sequence shown here is derived from an EMBL/GenBank/DDBJ whole genome shotgun (WGS) entry which is preliminary data.</text>
</comment>